<evidence type="ECO:0000259" key="1">
    <source>
        <dbReference type="Pfam" id="PF16035"/>
    </source>
</evidence>
<name>A0A4S4LJ03_9AGAM</name>
<dbReference type="PANTHER" id="PTHR47284:SF3">
    <property type="entry name" value="FATTY-ACID-BINDING PROTEIN 2"/>
    <property type="match status" value="1"/>
</dbReference>
<accession>A0A4S4LJ03</accession>
<dbReference type="InterPro" id="IPR016088">
    <property type="entry name" value="Chalcone_isomerase_3-sand"/>
</dbReference>
<dbReference type="Pfam" id="PF16035">
    <property type="entry name" value="Chalcone_2"/>
    <property type="match status" value="2"/>
</dbReference>
<dbReference type="AlphaFoldDB" id="A0A4S4LJ03"/>
<dbReference type="PANTHER" id="PTHR47284">
    <property type="entry name" value="FATTY-ACID-BINDING PROTEIN 2"/>
    <property type="match status" value="1"/>
</dbReference>
<dbReference type="InterPro" id="IPR016087">
    <property type="entry name" value="Chalcone_isomerase"/>
</dbReference>
<evidence type="ECO:0000313" key="2">
    <source>
        <dbReference type="EMBL" id="THH09870.1"/>
    </source>
</evidence>
<reference evidence="2 3" key="1">
    <citation type="submission" date="2019-02" db="EMBL/GenBank/DDBJ databases">
        <title>Genome sequencing of the rare red list fungi Phellinidium pouzarii.</title>
        <authorList>
            <person name="Buettner E."/>
            <person name="Kellner H."/>
        </authorList>
    </citation>
    <scope>NUCLEOTIDE SEQUENCE [LARGE SCALE GENOMIC DNA]</scope>
    <source>
        <strain evidence="2 3">DSM 108285</strain>
    </source>
</reference>
<sequence>MFRPSFFAFHTISRVNAVRPAPRFLASSLSHAAHAGGLRTTLRRGAAFALFSAVGVTVIILNASGAVHLDAATPVAVQKPRLEATRTDPDTGIEFPETLVIPSRVRLPPLTLVGLGVRRVSFLGIKVYSVGFYADLANPNLKIPNNVTPEEKVDYIVSNTPCVLRIIPTRSTSYSHLRDGFLRALQARMSAQLKSGKLSMQEAEEAQSPLRKLKSMFPTSPLAKGVPLDIMLLPLPISASEKRTLVVRDLGSVESNWLAK</sequence>
<protein>
    <recommendedName>
        <fullName evidence="1">Chalcone isomerase domain-containing protein</fullName>
    </recommendedName>
</protein>
<organism evidence="2 3">
    <name type="scientific">Phellinidium pouzarii</name>
    <dbReference type="NCBI Taxonomy" id="167371"/>
    <lineage>
        <taxon>Eukaryota</taxon>
        <taxon>Fungi</taxon>
        <taxon>Dikarya</taxon>
        <taxon>Basidiomycota</taxon>
        <taxon>Agaricomycotina</taxon>
        <taxon>Agaricomycetes</taxon>
        <taxon>Hymenochaetales</taxon>
        <taxon>Hymenochaetaceae</taxon>
        <taxon>Phellinidium</taxon>
    </lineage>
</organism>
<keyword evidence="3" id="KW-1185">Reference proteome</keyword>
<dbReference type="EMBL" id="SGPK01000050">
    <property type="protein sequence ID" value="THH09870.1"/>
    <property type="molecule type" value="Genomic_DNA"/>
</dbReference>
<dbReference type="Proteomes" id="UP000308199">
    <property type="component" value="Unassembled WGS sequence"/>
</dbReference>
<dbReference type="SUPFAM" id="SSF54626">
    <property type="entry name" value="Chalcone isomerase"/>
    <property type="match status" value="1"/>
</dbReference>
<dbReference type="OrthoDB" id="18193at2759"/>
<feature type="domain" description="Chalcone isomerase" evidence="1">
    <location>
        <begin position="158"/>
        <end position="260"/>
    </location>
</feature>
<dbReference type="Gene3D" id="3.50.70.10">
    <property type="match status" value="1"/>
</dbReference>
<proteinExistence type="predicted"/>
<dbReference type="InterPro" id="IPR036298">
    <property type="entry name" value="Chalcone_isomerase_sf"/>
</dbReference>
<dbReference type="GO" id="GO:0016872">
    <property type="term" value="F:intramolecular lyase activity"/>
    <property type="evidence" value="ECO:0007669"/>
    <property type="project" value="InterPro"/>
</dbReference>
<gene>
    <name evidence="2" type="ORF">EW145_g1719</name>
</gene>
<comment type="caution">
    <text evidence="2">The sequence shown here is derived from an EMBL/GenBank/DDBJ whole genome shotgun (WGS) entry which is preliminary data.</text>
</comment>
<feature type="domain" description="Chalcone isomerase" evidence="1">
    <location>
        <begin position="110"/>
        <end position="136"/>
    </location>
</feature>
<evidence type="ECO:0000313" key="3">
    <source>
        <dbReference type="Proteomes" id="UP000308199"/>
    </source>
</evidence>